<dbReference type="PANTHER" id="PTHR48010:SF6">
    <property type="entry name" value="OS01G0223600 PROTEIN"/>
    <property type="match status" value="1"/>
</dbReference>
<evidence type="ECO:0000256" key="3">
    <source>
        <dbReference type="ARBA" id="ARBA00022614"/>
    </source>
</evidence>
<feature type="compositionally biased region" description="Polar residues" evidence="12">
    <location>
        <begin position="607"/>
        <end position="623"/>
    </location>
</feature>
<feature type="domain" description="Protein kinase" evidence="15">
    <location>
        <begin position="324"/>
        <end position="597"/>
    </location>
</feature>
<evidence type="ECO:0000256" key="4">
    <source>
        <dbReference type="ARBA" id="ARBA00022692"/>
    </source>
</evidence>
<dbReference type="GO" id="GO:0005524">
    <property type="term" value="F:ATP binding"/>
    <property type="evidence" value="ECO:0007669"/>
    <property type="project" value="UniProtKB-UniRule"/>
</dbReference>
<dbReference type="PANTHER" id="PTHR48010">
    <property type="entry name" value="OS05G0588300 PROTEIN"/>
    <property type="match status" value="1"/>
</dbReference>
<evidence type="ECO:0000313" key="16">
    <source>
        <dbReference type="EMBL" id="KAG6534002.1"/>
    </source>
</evidence>
<evidence type="ECO:0000313" key="17">
    <source>
        <dbReference type="Proteomes" id="UP000734854"/>
    </source>
</evidence>
<keyword evidence="7 11" id="KW-0547">Nucleotide-binding</keyword>
<keyword evidence="9 13" id="KW-1133">Transmembrane helix</keyword>
<keyword evidence="3" id="KW-0433">Leucine-rich repeat</keyword>
<dbReference type="GO" id="GO:0016020">
    <property type="term" value="C:membrane"/>
    <property type="evidence" value="ECO:0007669"/>
    <property type="project" value="UniProtKB-SubCell"/>
</dbReference>
<keyword evidence="10 13" id="KW-0472">Membrane</keyword>
<comment type="caution">
    <text evidence="16">The sequence shown here is derived from an EMBL/GenBank/DDBJ whole genome shotgun (WGS) entry which is preliminary data.</text>
</comment>
<keyword evidence="2" id="KW-0597">Phosphoprotein</keyword>
<dbReference type="InterPro" id="IPR017441">
    <property type="entry name" value="Protein_kinase_ATP_BS"/>
</dbReference>
<dbReference type="AlphaFoldDB" id="A0A8J5HXT6"/>
<dbReference type="GO" id="GO:0004672">
    <property type="term" value="F:protein kinase activity"/>
    <property type="evidence" value="ECO:0007669"/>
    <property type="project" value="InterPro"/>
</dbReference>
<feature type="binding site" evidence="11">
    <location>
        <position position="352"/>
    </location>
    <ligand>
        <name>ATP</name>
        <dbReference type="ChEBI" id="CHEBI:30616"/>
    </ligand>
</feature>
<dbReference type="FunFam" id="1.10.510.10:FF:000095">
    <property type="entry name" value="protein STRUBBELIG-RECEPTOR FAMILY 8"/>
    <property type="match status" value="1"/>
</dbReference>
<accession>A0A8J5HXT6</accession>
<organism evidence="16 17">
    <name type="scientific">Zingiber officinale</name>
    <name type="common">Ginger</name>
    <name type="synonym">Amomum zingiber</name>
    <dbReference type="NCBI Taxonomy" id="94328"/>
    <lineage>
        <taxon>Eukaryota</taxon>
        <taxon>Viridiplantae</taxon>
        <taxon>Streptophyta</taxon>
        <taxon>Embryophyta</taxon>
        <taxon>Tracheophyta</taxon>
        <taxon>Spermatophyta</taxon>
        <taxon>Magnoliopsida</taxon>
        <taxon>Liliopsida</taxon>
        <taxon>Zingiberales</taxon>
        <taxon>Zingiberaceae</taxon>
        <taxon>Zingiber</taxon>
    </lineage>
</organism>
<proteinExistence type="predicted"/>
<keyword evidence="5 14" id="KW-0732">Signal</keyword>
<keyword evidence="8 11" id="KW-0067">ATP-binding</keyword>
<dbReference type="PROSITE" id="PS51450">
    <property type="entry name" value="LRR"/>
    <property type="match status" value="1"/>
</dbReference>
<keyword evidence="17" id="KW-1185">Reference proteome</keyword>
<feature type="chain" id="PRO_5035272972" description="Protein kinase domain-containing protein" evidence="14">
    <location>
        <begin position="22"/>
        <end position="623"/>
    </location>
</feature>
<dbReference type="Pfam" id="PF07714">
    <property type="entry name" value="PK_Tyr_Ser-Thr"/>
    <property type="match status" value="1"/>
</dbReference>
<evidence type="ECO:0000256" key="6">
    <source>
        <dbReference type="ARBA" id="ARBA00022737"/>
    </source>
</evidence>
<feature type="signal peptide" evidence="14">
    <location>
        <begin position="1"/>
        <end position="21"/>
    </location>
</feature>
<dbReference type="EMBL" id="JACMSC010000002">
    <property type="protein sequence ID" value="KAG6534002.1"/>
    <property type="molecule type" value="Genomic_DNA"/>
</dbReference>
<protein>
    <recommendedName>
        <fullName evidence="15">Protein kinase domain-containing protein</fullName>
    </recommendedName>
</protein>
<dbReference type="InterPro" id="IPR000719">
    <property type="entry name" value="Prot_kinase_dom"/>
</dbReference>
<dbReference type="InterPro" id="IPR001611">
    <property type="entry name" value="Leu-rich_rpt"/>
</dbReference>
<dbReference type="Proteomes" id="UP000734854">
    <property type="component" value="Unassembled WGS sequence"/>
</dbReference>
<dbReference type="InterPro" id="IPR001245">
    <property type="entry name" value="Ser-Thr/Tyr_kinase_cat_dom"/>
</dbReference>
<evidence type="ECO:0000256" key="9">
    <source>
        <dbReference type="ARBA" id="ARBA00022989"/>
    </source>
</evidence>
<feature type="transmembrane region" description="Helical" evidence="13">
    <location>
        <begin position="249"/>
        <end position="271"/>
    </location>
</feature>
<evidence type="ECO:0000256" key="2">
    <source>
        <dbReference type="ARBA" id="ARBA00022553"/>
    </source>
</evidence>
<evidence type="ECO:0000256" key="10">
    <source>
        <dbReference type="ARBA" id="ARBA00023136"/>
    </source>
</evidence>
<sequence>MIRKSVLLVVFALWLSAFATGSLVDDRQALLDFIIAIPHSRGLNWSLSTSACSGWFGVTCSPDGSRVVSVRLPGIGFSGPVPPNTLSRLSALQILSLRSNNLTGSFPEDFANLTSLTGLHLQLNSLSGPLPTDFSPWKNLTALDLSFNEFNGSIPGTVSNLTKLATLNLSNNSLSGEIPDLQLPNLLFLNLSNNHLNGSIPKSLQRFPNSSFYHNTLASTYSLTSASPLPPALSPFPSSTTLRKLNASLILWTIVGGCCLAFLILALLLYFCCSKRRDQKLVSGKWSKEDYSPEKAVSGSHEANNHLVFFEGCTFIFDLEDLLRSSAEALGKGTYGTTYKAVLEDATIVVVKRLKEVGVGKKEFEQQMEMVGRIKHENVVGLQAYYYSKDEKLMVYDYFSQGSVSSLLHANRGGQDRIPLTWETRLKISLGAARGIAHIHNKNNGKLVHGNIKSSNVFLNSQQYGCISDLGLSSLVNSIVRTAPRMAGYRAPELVDTRKATQASDVYSFGVLLLELLTGKSPIHVRGVGDEVVHLVRWVQSVVREEWTAEVFDVELLRCPNIEEEMVEMLQIAMNCVTRNPELRPKMAELVRMVEGVRRFDNENRPSTESGSTASTPGQQIEA</sequence>
<evidence type="ECO:0000256" key="14">
    <source>
        <dbReference type="SAM" id="SignalP"/>
    </source>
</evidence>
<evidence type="ECO:0000256" key="8">
    <source>
        <dbReference type="ARBA" id="ARBA00022840"/>
    </source>
</evidence>
<dbReference type="Pfam" id="PF00560">
    <property type="entry name" value="LRR_1"/>
    <property type="match status" value="4"/>
</dbReference>
<keyword evidence="4 13" id="KW-0812">Transmembrane</keyword>
<keyword evidence="6" id="KW-0677">Repeat</keyword>
<evidence type="ECO:0000256" key="7">
    <source>
        <dbReference type="ARBA" id="ARBA00022741"/>
    </source>
</evidence>
<evidence type="ECO:0000256" key="13">
    <source>
        <dbReference type="SAM" id="Phobius"/>
    </source>
</evidence>
<dbReference type="OrthoDB" id="676979at2759"/>
<dbReference type="FunFam" id="3.30.200.20:FF:000307">
    <property type="entry name" value="pollen receptor-like kinase 1"/>
    <property type="match status" value="1"/>
</dbReference>
<evidence type="ECO:0000259" key="15">
    <source>
        <dbReference type="PROSITE" id="PS50011"/>
    </source>
</evidence>
<dbReference type="InterPro" id="IPR050994">
    <property type="entry name" value="At_inactive_RLKs"/>
</dbReference>
<comment type="subcellular location">
    <subcellularLocation>
        <location evidence="1">Membrane</location>
    </subcellularLocation>
</comment>
<gene>
    <name evidence="16" type="ORF">ZIOFF_007883</name>
</gene>
<dbReference type="InterPro" id="IPR013210">
    <property type="entry name" value="LRR_N_plant-typ"/>
</dbReference>
<reference evidence="16 17" key="1">
    <citation type="submission" date="2020-08" db="EMBL/GenBank/DDBJ databases">
        <title>Plant Genome Project.</title>
        <authorList>
            <person name="Zhang R.-G."/>
        </authorList>
    </citation>
    <scope>NUCLEOTIDE SEQUENCE [LARGE SCALE GENOMIC DNA]</scope>
    <source>
        <tissue evidence="16">Rhizome</tissue>
    </source>
</reference>
<evidence type="ECO:0000256" key="12">
    <source>
        <dbReference type="SAM" id="MobiDB-lite"/>
    </source>
</evidence>
<name>A0A8J5HXT6_ZINOF</name>
<evidence type="ECO:0000256" key="11">
    <source>
        <dbReference type="PROSITE-ProRule" id="PRU10141"/>
    </source>
</evidence>
<feature type="region of interest" description="Disordered" evidence="12">
    <location>
        <begin position="599"/>
        <end position="623"/>
    </location>
</feature>
<dbReference type="PROSITE" id="PS50011">
    <property type="entry name" value="PROTEIN_KINASE_DOM"/>
    <property type="match status" value="1"/>
</dbReference>
<dbReference type="FunFam" id="3.80.10.10:FF:000234">
    <property type="entry name" value="Probable inactive receptor kinase RLK902"/>
    <property type="match status" value="1"/>
</dbReference>
<evidence type="ECO:0000256" key="1">
    <source>
        <dbReference type="ARBA" id="ARBA00004370"/>
    </source>
</evidence>
<evidence type="ECO:0000256" key="5">
    <source>
        <dbReference type="ARBA" id="ARBA00022729"/>
    </source>
</evidence>
<dbReference type="PROSITE" id="PS00107">
    <property type="entry name" value="PROTEIN_KINASE_ATP"/>
    <property type="match status" value="1"/>
</dbReference>
<dbReference type="Pfam" id="PF08263">
    <property type="entry name" value="LRRNT_2"/>
    <property type="match status" value="1"/>
</dbReference>
<dbReference type="CDD" id="cd14066">
    <property type="entry name" value="STKc_IRAK"/>
    <property type="match status" value="1"/>
</dbReference>